<comment type="caution">
    <text evidence="1">The sequence shown here is derived from an EMBL/GenBank/DDBJ whole genome shotgun (WGS) entry which is preliminary data.</text>
</comment>
<dbReference type="AlphaFoldDB" id="A0A068SHN2"/>
<gene>
    <name evidence="1" type="ORF">LCOR_12324.1</name>
</gene>
<reference evidence="1" key="1">
    <citation type="submission" date="2013-08" db="EMBL/GenBank/DDBJ databases">
        <title>Gene expansion shapes genome architecture in the human pathogen Lichtheimia corymbifera: an evolutionary genomics analysis in the ancient terrestrial Mucorales (Mucoromycotina).</title>
        <authorList>
            <person name="Schwartze V.U."/>
            <person name="Winter S."/>
            <person name="Shelest E."/>
            <person name="Marcet-Houben M."/>
            <person name="Horn F."/>
            <person name="Wehner S."/>
            <person name="Hoffmann K."/>
            <person name="Riege K."/>
            <person name="Sammeth M."/>
            <person name="Nowrousian M."/>
            <person name="Valiante V."/>
            <person name="Linde J."/>
            <person name="Jacobsen I.D."/>
            <person name="Marz M."/>
            <person name="Brakhage A.A."/>
            <person name="Gabaldon T."/>
            <person name="Bocker S."/>
            <person name="Voigt K."/>
        </authorList>
    </citation>
    <scope>NUCLEOTIDE SEQUENCE [LARGE SCALE GENOMIC DNA]</scope>
    <source>
        <strain evidence="1">FSU 9682</strain>
    </source>
</reference>
<organism evidence="1 2">
    <name type="scientific">Lichtheimia corymbifera JMRC:FSU:9682</name>
    <dbReference type="NCBI Taxonomy" id="1263082"/>
    <lineage>
        <taxon>Eukaryota</taxon>
        <taxon>Fungi</taxon>
        <taxon>Fungi incertae sedis</taxon>
        <taxon>Mucoromycota</taxon>
        <taxon>Mucoromycotina</taxon>
        <taxon>Mucoromycetes</taxon>
        <taxon>Mucorales</taxon>
        <taxon>Lichtheimiaceae</taxon>
        <taxon>Lichtheimia</taxon>
    </lineage>
</organism>
<protein>
    <submittedName>
        <fullName evidence="1">Uncharacterized protein</fullName>
    </submittedName>
</protein>
<dbReference type="EMBL" id="CBTN010000203">
    <property type="protein sequence ID" value="CDH61550.1"/>
    <property type="molecule type" value="Genomic_DNA"/>
</dbReference>
<evidence type="ECO:0000313" key="2">
    <source>
        <dbReference type="Proteomes" id="UP000027586"/>
    </source>
</evidence>
<dbReference type="Proteomes" id="UP000027586">
    <property type="component" value="Unassembled WGS sequence"/>
</dbReference>
<accession>A0A068SHN2</accession>
<sequence length="76" mass="8558">MCSFTGVVELHKYGPQHHLCPKRTLNVIEPMAWFVCVPITARSLQNKQLKSIRDSDYTVGLVAPCFSIACIGRDHE</sequence>
<evidence type="ECO:0000313" key="1">
    <source>
        <dbReference type="EMBL" id="CDH61550.1"/>
    </source>
</evidence>
<name>A0A068SHN2_9FUNG</name>
<dbReference type="VEuPathDB" id="FungiDB:LCOR_12324.1"/>
<keyword evidence="2" id="KW-1185">Reference proteome</keyword>
<proteinExistence type="predicted"/>